<feature type="transmembrane region" description="Helical" evidence="2">
    <location>
        <begin position="451"/>
        <end position="474"/>
    </location>
</feature>
<dbReference type="InterPro" id="IPR011043">
    <property type="entry name" value="Gal_Oxase/kelch_b-propeller"/>
</dbReference>
<accession>A0ABR4PUK7</accession>
<feature type="compositionally biased region" description="Basic and acidic residues" evidence="1">
    <location>
        <begin position="632"/>
        <end position="644"/>
    </location>
</feature>
<keyword evidence="2" id="KW-1133">Transmembrane helix</keyword>
<gene>
    <name evidence="4" type="ORF">PVAG01_00435</name>
</gene>
<organism evidence="4 5">
    <name type="scientific">Phlyctema vagabunda</name>
    <dbReference type="NCBI Taxonomy" id="108571"/>
    <lineage>
        <taxon>Eukaryota</taxon>
        <taxon>Fungi</taxon>
        <taxon>Dikarya</taxon>
        <taxon>Ascomycota</taxon>
        <taxon>Pezizomycotina</taxon>
        <taxon>Leotiomycetes</taxon>
        <taxon>Helotiales</taxon>
        <taxon>Dermateaceae</taxon>
        <taxon>Phlyctema</taxon>
    </lineage>
</organism>
<evidence type="ECO:0008006" key="6">
    <source>
        <dbReference type="Google" id="ProtNLM"/>
    </source>
</evidence>
<dbReference type="InterPro" id="IPR015915">
    <property type="entry name" value="Kelch-typ_b-propeller"/>
</dbReference>
<proteinExistence type="predicted"/>
<keyword evidence="5" id="KW-1185">Reference proteome</keyword>
<dbReference type="Gene3D" id="2.120.10.80">
    <property type="entry name" value="Kelch-type beta propeller"/>
    <property type="match status" value="1"/>
</dbReference>
<keyword evidence="2" id="KW-0812">Transmembrane</keyword>
<keyword evidence="3" id="KW-0732">Signal</keyword>
<feature type="region of interest" description="Disordered" evidence="1">
    <location>
        <begin position="1007"/>
        <end position="1042"/>
    </location>
</feature>
<evidence type="ECO:0000256" key="3">
    <source>
        <dbReference type="SAM" id="SignalP"/>
    </source>
</evidence>
<feature type="region of interest" description="Disordered" evidence="1">
    <location>
        <begin position="623"/>
        <end position="673"/>
    </location>
</feature>
<dbReference type="SUPFAM" id="SSF50965">
    <property type="entry name" value="Galactose oxidase, central domain"/>
    <property type="match status" value="2"/>
</dbReference>
<reference evidence="4 5" key="1">
    <citation type="submission" date="2024-06" db="EMBL/GenBank/DDBJ databases">
        <title>Complete genome of Phlyctema vagabunda strain 19-DSS-EL-015.</title>
        <authorList>
            <person name="Fiorenzani C."/>
        </authorList>
    </citation>
    <scope>NUCLEOTIDE SEQUENCE [LARGE SCALE GENOMIC DNA]</scope>
    <source>
        <strain evidence="4 5">19-DSS-EL-015</strain>
    </source>
</reference>
<feature type="compositionally biased region" description="Polar residues" evidence="1">
    <location>
        <begin position="654"/>
        <end position="663"/>
    </location>
</feature>
<evidence type="ECO:0000256" key="1">
    <source>
        <dbReference type="SAM" id="MobiDB-lite"/>
    </source>
</evidence>
<dbReference type="Proteomes" id="UP001629113">
    <property type="component" value="Unassembled WGS sequence"/>
</dbReference>
<feature type="region of interest" description="Disordered" evidence="1">
    <location>
        <begin position="831"/>
        <end position="866"/>
    </location>
</feature>
<feature type="signal peptide" evidence="3">
    <location>
        <begin position="1"/>
        <end position="19"/>
    </location>
</feature>
<sequence>MKLHRIWTASSCLLVAAYSQSLPYNPTTILLSRSSSGTTSNIAYAFLFDPSTAQHSLVAIDISSSITASNLPISTITDELPFPSDDSTAFIPTLSPDGEISVYTGSCTTSTSSALWIFTPSNTSSNGTGSWEQKKTRTAGQIAATDLPGADFLSRAISFSPLVSANISQASIYLFGGMCPSTSATASTWQSAASYSNNMLRLSPPSSSTSGSEYTLALQSSRGPPIAEAGFSITGLAPTFANVSGVVTQAQNFLLIGGHTQTAFINMSQVAIWSLPEASWSFVGVESPDPGENTELAVKSIADRAITSIDSRSGHTAVLSDDGTSIIIYGGWVGNVNTAADPQLAIMNLGSGFGGPGDWTWSVPDEQPSGDGIYGHGAVMLPGNVMMVMGGYNISSSTSKRAEAPTSASAAFYNVTSLTWMANYTNPVYVAAAAEKAANSNAHARQTAQRVGLGAGLGLGFLAIVGAFAVYFWYSRRLRRKRIDEREKEIREMSLGASNYYSGREMGERGGYGFGAWNNHHDDDLVYDTTSMAPGYENLNAGVHNLGDSSNIPSPQNKQIQRKPLHSRTARGLYQATPTFDTAANHGRSNSLGTAGPIHPIYEADEEVENSAQFTMAGVGLSAAPTATSTGEPRRQKSYRRPDPFQDPTGQARPGNSNANNPSPEEMALEREREISEWVSDWAAAEALLSHQAKSHSTAGRISPTKRAQLLAAANAGYVSSEEDSGRTTSNLSERSIAISGLSRSESSSNNRSRSNSLRGFISNAMLPFTSTSGGSTNISPIFDRPGPSGARPYPAVPKSGGSTGSSSFNTAQTSFPALQAEAEILLPWPDEYSSSRDNSPTRPMYAEPLGSPSKQKGLLLGRPRAQGGWLGSIRRVFTGDASSRNGPEGAGRSGGEQSPTRLDPRLGAAGVEPRRTVSAGATLWRRKQGKVDWEDSTEGFDPSTPRSATFTGDVPSFHRPSVDHPSEADDEDWDIERAVERRVVQVMFTVPKERLRVVNHDVADLDDASDVGSLKSRKGSQRENLVVASSSSSAGPTLGPDPVLVVQPLSLPDRSVDKGKGIKVEKKKELHHRKSRVLEIVEKLEANSSPDRSPEREKH</sequence>
<feature type="region of interest" description="Disordered" evidence="1">
    <location>
        <begin position="879"/>
        <end position="974"/>
    </location>
</feature>
<feature type="region of interest" description="Disordered" evidence="1">
    <location>
        <begin position="772"/>
        <end position="811"/>
    </location>
</feature>
<evidence type="ECO:0000256" key="2">
    <source>
        <dbReference type="SAM" id="Phobius"/>
    </source>
</evidence>
<protein>
    <recommendedName>
        <fullName evidence="6">Galactose oxidase</fullName>
    </recommendedName>
</protein>
<comment type="caution">
    <text evidence="4">The sequence shown here is derived from an EMBL/GenBank/DDBJ whole genome shotgun (WGS) entry which is preliminary data.</text>
</comment>
<evidence type="ECO:0000313" key="5">
    <source>
        <dbReference type="Proteomes" id="UP001629113"/>
    </source>
</evidence>
<evidence type="ECO:0000313" key="4">
    <source>
        <dbReference type="EMBL" id="KAL3426926.1"/>
    </source>
</evidence>
<keyword evidence="2" id="KW-0472">Membrane</keyword>
<dbReference type="EMBL" id="JBFCZG010000001">
    <property type="protein sequence ID" value="KAL3426926.1"/>
    <property type="molecule type" value="Genomic_DNA"/>
</dbReference>
<feature type="chain" id="PRO_5045636256" description="Galactose oxidase" evidence="3">
    <location>
        <begin position="20"/>
        <end position="1100"/>
    </location>
</feature>
<name>A0ABR4PUK7_9HELO</name>